<feature type="region of interest" description="Disordered" evidence="1">
    <location>
        <begin position="277"/>
        <end position="358"/>
    </location>
</feature>
<feature type="compositionally biased region" description="Acidic residues" evidence="1">
    <location>
        <begin position="125"/>
        <end position="136"/>
    </location>
</feature>
<accession>A0A8H6U8T1</accession>
<sequence length="520" mass="57997">MEPWQEAEARHQECLVAYRAYVEMQDSCAEVQIQQRADEIRDRLKIPSSKTLDDKTADDKTADYKTPDNKSADDMDTDGMDMYELYIDDSTLDDRFSDGKTADDKTADDMDLYAMDIDDKTTDGENSDGMDTDNMDIDDKTADHKATGDRSGNMSQQPSKEGELEMPLPPLDDLYAVSQHYDARDFPLDDANAANGSLPSLPFATEMHRRAATPRSQLSHSSSPHRTSYSPSGRPTHNPMTAALSSGRVKACLYTDSNQRASIVAVRTPQKLRKTIDPIATCPPTPLHDVFSPSSGSTPSTGRTINDNQAPYRYESGAIMSSSPIREKPIEDPFCTRPRSRRGPPPPQPPREKDHDRGELYDVIYQQMRHARSLFSFGHPGPFQIGRFFCRINPYNGHPVPIALLQFDADRKVIAVHPQTKQDLSEIQPKSDGQANPRMPKNPQQANIGPFGANSQDTFMGAEEPWSEEMDAYDLEEDPPISFDLGPAHAWIEEANSILGLKNNSNENLSELDACHHMGF</sequence>
<proteinExistence type="predicted"/>
<feature type="compositionally biased region" description="Basic and acidic residues" evidence="1">
    <location>
        <begin position="137"/>
        <end position="148"/>
    </location>
</feature>
<feature type="region of interest" description="Disordered" evidence="1">
    <location>
        <begin position="92"/>
        <end position="244"/>
    </location>
</feature>
<organism evidence="2 3">
    <name type="scientific">Colletotrichum musicola</name>
    <dbReference type="NCBI Taxonomy" id="2175873"/>
    <lineage>
        <taxon>Eukaryota</taxon>
        <taxon>Fungi</taxon>
        <taxon>Dikarya</taxon>
        <taxon>Ascomycota</taxon>
        <taxon>Pezizomycotina</taxon>
        <taxon>Sordariomycetes</taxon>
        <taxon>Hypocreomycetidae</taxon>
        <taxon>Glomerellales</taxon>
        <taxon>Glomerellaceae</taxon>
        <taxon>Colletotrichum</taxon>
        <taxon>Colletotrichum orchidearum species complex</taxon>
    </lineage>
</organism>
<evidence type="ECO:0000313" key="2">
    <source>
        <dbReference type="EMBL" id="KAF6844341.1"/>
    </source>
</evidence>
<dbReference type="OrthoDB" id="4849240at2759"/>
<evidence type="ECO:0000256" key="1">
    <source>
        <dbReference type="SAM" id="MobiDB-lite"/>
    </source>
</evidence>
<name>A0A8H6U8T1_9PEZI</name>
<feature type="region of interest" description="Disordered" evidence="1">
    <location>
        <begin position="39"/>
        <end position="78"/>
    </location>
</feature>
<comment type="caution">
    <text evidence="2">The sequence shown here is derived from an EMBL/GenBank/DDBJ whole genome shotgun (WGS) entry which is preliminary data.</text>
</comment>
<feature type="region of interest" description="Disordered" evidence="1">
    <location>
        <begin position="419"/>
        <end position="450"/>
    </location>
</feature>
<feature type="compositionally biased region" description="Basic and acidic residues" evidence="1">
    <location>
        <begin position="92"/>
        <end position="108"/>
    </location>
</feature>
<feature type="compositionally biased region" description="Low complexity" evidence="1">
    <location>
        <begin position="292"/>
        <end position="302"/>
    </location>
</feature>
<feature type="compositionally biased region" description="Low complexity" evidence="1">
    <location>
        <begin position="213"/>
        <end position="232"/>
    </location>
</feature>
<feature type="compositionally biased region" description="Basic and acidic residues" evidence="1">
    <location>
        <begin position="39"/>
        <end position="73"/>
    </location>
</feature>
<keyword evidence="3" id="KW-1185">Reference proteome</keyword>
<dbReference type="EMBL" id="WIGM01000019">
    <property type="protein sequence ID" value="KAF6844341.1"/>
    <property type="molecule type" value="Genomic_DNA"/>
</dbReference>
<feature type="compositionally biased region" description="Polar residues" evidence="1">
    <location>
        <begin position="150"/>
        <end position="159"/>
    </location>
</feature>
<gene>
    <name evidence="2" type="ORF">CMUS01_01216</name>
</gene>
<evidence type="ECO:0000313" key="3">
    <source>
        <dbReference type="Proteomes" id="UP000639643"/>
    </source>
</evidence>
<dbReference type="Proteomes" id="UP000639643">
    <property type="component" value="Unassembled WGS sequence"/>
</dbReference>
<reference evidence="2" key="1">
    <citation type="journal article" date="2020" name="Phytopathology">
        <title>Genome Sequence Resources of Colletotrichum truncatum, C. plurivorum, C. musicola, and C. sojae: Four Species Pathogenic to Soybean (Glycine max).</title>
        <authorList>
            <person name="Rogerio F."/>
            <person name="Boufleur T.R."/>
            <person name="Ciampi-Guillardi M."/>
            <person name="Sukno S.A."/>
            <person name="Thon M.R."/>
            <person name="Massola Junior N.S."/>
            <person name="Baroncelli R."/>
        </authorList>
    </citation>
    <scope>NUCLEOTIDE SEQUENCE</scope>
    <source>
        <strain evidence="2">LFN0074</strain>
    </source>
</reference>
<protein>
    <submittedName>
        <fullName evidence="2">Uncharacterized protein</fullName>
    </submittedName>
</protein>
<dbReference type="AlphaFoldDB" id="A0A8H6U8T1"/>